<comment type="function">
    <text evidence="7">Catalyzes the specific phosphorylation of the 3-hydroxyl group of shikimic acid using ATP as a cosubstrate.</text>
</comment>
<feature type="binding site" evidence="7">
    <location>
        <position position="31"/>
    </location>
    <ligand>
        <name>substrate</name>
    </ligand>
</feature>
<proteinExistence type="inferred from homology"/>
<evidence type="ECO:0000313" key="9">
    <source>
        <dbReference type="Proteomes" id="UP000305939"/>
    </source>
</evidence>
<evidence type="ECO:0000256" key="3">
    <source>
        <dbReference type="ARBA" id="ARBA00022741"/>
    </source>
</evidence>
<keyword evidence="2 7" id="KW-0808">Transferase</keyword>
<feature type="binding site" evidence="7">
    <location>
        <position position="13"/>
    </location>
    <ligand>
        <name>Mg(2+)</name>
        <dbReference type="ChEBI" id="CHEBI:18420"/>
    </ligand>
</feature>
<keyword evidence="1 7" id="KW-0028">Amino-acid biosynthesis</keyword>
<comment type="catalytic activity">
    <reaction evidence="7">
        <text>shikimate + ATP = 3-phosphoshikimate + ADP + H(+)</text>
        <dbReference type="Rhea" id="RHEA:13121"/>
        <dbReference type="ChEBI" id="CHEBI:15378"/>
        <dbReference type="ChEBI" id="CHEBI:30616"/>
        <dbReference type="ChEBI" id="CHEBI:36208"/>
        <dbReference type="ChEBI" id="CHEBI:145989"/>
        <dbReference type="ChEBI" id="CHEBI:456216"/>
        <dbReference type="EC" id="2.7.1.71"/>
    </reaction>
</comment>
<dbReference type="GO" id="GO:0004765">
    <property type="term" value="F:shikimate kinase activity"/>
    <property type="evidence" value="ECO:0007669"/>
    <property type="project" value="UniProtKB-UniRule"/>
</dbReference>
<feature type="binding site" evidence="7">
    <location>
        <position position="140"/>
    </location>
    <ligand>
        <name>substrate</name>
    </ligand>
</feature>
<keyword evidence="4 7" id="KW-0418">Kinase</keyword>
<dbReference type="GO" id="GO:0008652">
    <property type="term" value="P:amino acid biosynthetic process"/>
    <property type="evidence" value="ECO:0007669"/>
    <property type="project" value="UniProtKB-KW"/>
</dbReference>
<comment type="similarity">
    <text evidence="7">Belongs to the shikimate kinase family.</text>
</comment>
<keyword evidence="5 7" id="KW-0067">ATP-binding</keyword>
<keyword evidence="7" id="KW-0963">Cytoplasm</keyword>
<evidence type="ECO:0000256" key="2">
    <source>
        <dbReference type="ARBA" id="ARBA00022679"/>
    </source>
</evidence>
<dbReference type="InterPro" id="IPR000623">
    <property type="entry name" value="Shikimate_kinase/TSH1"/>
</dbReference>
<dbReference type="GO" id="GO:0009073">
    <property type="term" value="P:aromatic amino acid family biosynthetic process"/>
    <property type="evidence" value="ECO:0007669"/>
    <property type="project" value="UniProtKB-KW"/>
</dbReference>
<comment type="caution">
    <text evidence="8">The sequence shown here is derived from an EMBL/GenBank/DDBJ whole genome shotgun (WGS) entry which is preliminary data.</text>
</comment>
<dbReference type="RefSeq" id="WP_136337154.1">
    <property type="nucleotide sequence ID" value="NZ_QXMP01000024.1"/>
</dbReference>
<dbReference type="InterPro" id="IPR027417">
    <property type="entry name" value="P-loop_NTPase"/>
</dbReference>
<keyword evidence="7" id="KW-0479">Metal-binding</keyword>
<feature type="binding site" evidence="7">
    <location>
        <begin position="9"/>
        <end position="14"/>
    </location>
    <ligand>
        <name>ATP</name>
        <dbReference type="ChEBI" id="CHEBI:30616"/>
    </ligand>
</feature>
<dbReference type="PRINTS" id="PR01100">
    <property type="entry name" value="SHIKIMTKNASE"/>
</dbReference>
<name>A0A4S3LY57_9FLAO</name>
<keyword evidence="9" id="KW-1185">Reference proteome</keyword>
<dbReference type="GO" id="GO:0009423">
    <property type="term" value="P:chorismate biosynthetic process"/>
    <property type="evidence" value="ECO:0007669"/>
    <property type="project" value="UniProtKB-UniRule"/>
</dbReference>
<comment type="subcellular location">
    <subcellularLocation>
        <location evidence="7">Cytoplasm</location>
    </subcellularLocation>
</comment>
<sequence>MIVLLGYMGCGKSTIGKLLASRTGLQFIDFDEFIEKKEGKSITAIFKQHGEVYFRKKEHQYLNELLNSAPEAVISLGGGTPCFGNNMQLLLDSKAKVVYLKAKIDTLTQRLLKEKEQRPLIKDIPDTELEEFIRKHLFERNYFYLQAPVKIEVDTLTAEEVVDQLVKLN</sequence>
<dbReference type="Gene3D" id="3.40.50.300">
    <property type="entry name" value="P-loop containing nucleotide triphosphate hydrolases"/>
    <property type="match status" value="1"/>
</dbReference>
<evidence type="ECO:0000256" key="1">
    <source>
        <dbReference type="ARBA" id="ARBA00022605"/>
    </source>
</evidence>
<comment type="caution">
    <text evidence="7">Lacks conserved residue(s) required for the propagation of feature annotation.</text>
</comment>
<dbReference type="PANTHER" id="PTHR21087">
    <property type="entry name" value="SHIKIMATE KINASE"/>
    <property type="match status" value="1"/>
</dbReference>
<keyword evidence="6 7" id="KW-0057">Aromatic amino acid biosynthesis</keyword>
<dbReference type="InterPro" id="IPR031322">
    <property type="entry name" value="Shikimate/glucono_kinase"/>
</dbReference>
<organism evidence="8 9">
    <name type="scientific">Robertkochia marina</name>
    <dbReference type="NCBI Taxonomy" id="1227945"/>
    <lineage>
        <taxon>Bacteria</taxon>
        <taxon>Pseudomonadati</taxon>
        <taxon>Bacteroidota</taxon>
        <taxon>Flavobacteriia</taxon>
        <taxon>Flavobacteriales</taxon>
        <taxon>Flavobacteriaceae</taxon>
        <taxon>Robertkochia</taxon>
    </lineage>
</organism>
<comment type="cofactor">
    <cofactor evidence="7">
        <name>Mg(2+)</name>
        <dbReference type="ChEBI" id="CHEBI:18420"/>
    </cofactor>
    <text evidence="7">Binds 1 Mg(2+) ion per subunit.</text>
</comment>
<dbReference type="GO" id="GO:0000287">
    <property type="term" value="F:magnesium ion binding"/>
    <property type="evidence" value="ECO:0007669"/>
    <property type="project" value="UniProtKB-UniRule"/>
</dbReference>
<dbReference type="GO" id="GO:0005829">
    <property type="term" value="C:cytosol"/>
    <property type="evidence" value="ECO:0007669"/>
    <property type="project" value="TreeGrafter"/>
</dbReference>
<comment type="pathway">
    <text evidence="7">Metabolic intermediate biosynthesis; chorismate biosynthesis; chorismate from D-erythrose 4-phosphate and phosphoenolpyruvate: step 5/7.</text>
</comment>
<dbReference type="EC" id="2.7.1.71" evidence="7"/>
<feature type="binding site" evidence="7">
    <location>
        <position position="55"/>
    </location>
    <ligand>
        <name>substrate</name>
    </ligand>
</feature>
<dbReference type="OrthoDB" id="9800332at2"/>
<dbReference type="AlphaFoldDB" id="A0A4S3LY57"/>
<dbReference type="UniPathway" id="UPA00053">
    <property type="reaction ID" value="UER00088"/>
</dbReference>
<dbReference type="Proteomes" id="UP000305939">
    <property type="component" value="Unassembled WGS sequence"/>
</dbReference>
<dbReference type="PANTHER" id="PTHR21087:SF16">
    <property type="entry name" value="SHIKIMATE KINASE 1, CHLOROPLASTIC"/>
    <property type="match status" value="1"/>
</dbReference>
<feature type="binding site" evidence="7">
    <location>
        <position position="118"/>
    </location>
    <ligand>
        <name>ATP</name>
        <dbReference type="ChEBI" id="CHEBI:30616"/>
    </ligand>
</feature>
<evidence type="ECO:0000256" key="6">
    <source>
        <dbReference type="ARBA" id="ARBA00023141"/>
    </source>
</evidence>
<evidence type="ECO:0000313" key="8">
    <source>
        <dbReference type="EMBL" id="THD65871.1"/>
    </source>
</evidence>
<feature type="binding site" evidence="7">
    <location>
        <position position="78"/>
    </location>
    <ligand>
        <name>substrate</name>
    </ligand>
</feature>
<dbReference type="Pfam" id="PF01202">
    <property type="entry name" value="SKI"/>
    <property type="match status" value="1"/>
</dbReference>
<protein>
    <recommendedName>
        <fullName evidence="7">Shikimate kinase</fullName>
        <shortName evidence="7">SK</shortName>
        <ecNumber evidence="7">2.7.1.71</ecNumber>
    </recommendedName>
</protein>
<comment type="subunit">
    <text evidence="7">Monomer.</text>
</comment>
<reference evidence="8 9" key="1">
    <citation type="submission" date="2019-04" db="EMBL/GenBank/DDBJ databases">
        <title>Draft genome sequence of Robertkochia marina CC-AMO-30D.</title>
        <authorList>
            <person name="Hameed A."/>
            <person name="Lin S.-Y."/>
            <person name="Shahina M."/>
            <person name="Lai W.-A."/>
            <person name="Young C.-C."/>
        </authorList>
    </citation>
    <scope>NUCLEOTIDE SEQUENCE [LARGE SCALE GENOMIC DNA]</scope>
    <source>
        <strain evidence="8 9">CC-AMO-30D</strain>
    </source>
</reference>
<keyword evidence="7" id="KW-0460">Magnesium</keyword>
<dbReference type="CDD" id="cd00464">
    <property type="entry name" value="SK"/>
    <property type="match status" value="1"/>
</dbReference>
<keyword evidence="3 7" id="KW-0547">Nucleotide-binding</keyword>
<gene>
    <name evidence="7" type="primary">aroK</name>
    <name evidence="8" type="ORF">E7Z59_14950</name>
</gene>
<dbReference type="SUPFAM" id="SSF52540">
    <property type="entry name" value="P-loop containing nucleoside triphosphate hydrolases"/>
    <property type="match status" value="1"/>
</dbReference>
<accession>A0A4S3LY57</accession>
<dbReference type="GO" id="GO:0005524">
    <property type="term" value="F:ATP binding"/>
    <property type="evidence" value="ECO:0007669"/>
    <property type="project" value="UniProtKB-UniRule"/>
</dbReference>
<evidence type="ECO:0000256" key="4">
    <source>
        <dbReference type="ARBA" id="ARBA00022777"/>
    </source>
</evidence>
<dbReference type="HAMAP" id="MF_00109">
    <property type="entry name" value="Shikimate_kinase"/>
    <property type="match status" value="1"/>
</dbReference>
<evidence type="ECO:0000256" key="5">
    <source>
        <dbReference type="ARBA" id="ARBA00022840"/>
    </source>
</evidence>
<evidence type="ECO:0000256" key="7">
    <source>
        <dbReference type="HAMAP-Rule" id="MF_00109"/>
    </source>
</evidence>
<dbReference type="EMBL" id="SSMC01000004">
    <property type="protein sequence ID" value="THD65871.1"/>
    <property type="molecule type" value="Genomic_DNA"/>
</dbReference>